<proteinExistence type="predicted"/>
<organism evidence="2 3">
    <name type="scientific">Pontivivens ytuae</name>
    <dbReference type="NCBI Taxonomy" id="2789856"/>
    <lineage>
        <taxon>Bacteria</taxon>
        <taxon>Pseudomonadati</taxon>
        <taxon>Pseudomonadota</taxon>
        <taxon>Alphaproteobacteria</taxon>
        <taxon>Rhodobacterales</taxon>
        <taxon>Paracoccaceae</taxon>
        <taxon>Pontivivens</taxon>
    </lineage>
</organism>
<dbReference type="Proteomes" id="UP000594800">
    <property type="component" value="Chromosome"/>
</dbReference>
<dbReference type="KEGG" id="poz:I0K15_18320"/>
<reference evidence="2 3" key="1">
    <citation type="submission" date="2020-11" db="EMBL/GenBank/DDBJ databases">
        <title>Description of Pontivivens ytuae sp. nov. isolated from deep sea sediment of Mariana Trench.</title>
        <authorList>
            <person name="Wang Z."/>
            <person name="Sun Q.-L."/>
            <person name="Xu X.-D."/>
            <person name="Tang Y.-Z."/>
            <person name="Zhang J."/>
        </authorList>
    </citation>
    <scope>NUCLEOTIDE SEQUENCE [LARGE SCALE GENOMIC DNA]</scope>
    <source>
        <strain evidence="2 3">MT2928</strain>
    </source>
</reference>
<dbReference type="RefSeq" id="WP_196102919.1">
    <property type="nucleotide sequence ID" value="NZ_CP064942.1"/>
</dbReference>
<gene>
    <name evidence="2" type="ORF">I0K15_18320</name>
</gene>
<keyword evidence="1" id="KW-1133">Transmembrane helix</keyword>
<evidence type="ECO:0000313" key="2">
    <source>
        <dbReference type="EMBL" id="QPH53710.1"/>
    </source>
</evidence>
<dbReference type="AlphaFoldDB" id="A0A7S9LRL8"/>
<dbReference type="EMBL" id="CP064942">
    <property type="protein sequence ID" value="QPH53710.1"/>
    <property type="molecule type" value="Genomic_DNA"/>
</dbReference>
<evidence type="ECO:0000256" key="1">
    <source>
        <dbReference type="SAM" id="Phobius"/>
    </source>
</evidence>
<name>A0A7S9LRL8_9RHOB</name>
<sequence length="81" mass="9062">MNYIDLGRDWLLAHLDGVRQALGLSVAETEFILALSAAIIAGAILARLTPGVRRRKRSVLTPRDVASLKTLRQMRMPHDQR</sequence>
<keyword evidence="3" id="KW-1185">Reference proteome</keyword>
<evidence type="ECO:0000313" key="3">
    <source>
        <dbReference type="Proteomes" id="UP000594800"/>
    </source>
</evidence>
<keyword evidence="1" id="KW-0472">Membrane</keyword>
<feature type="transmembrane region" description="Helical" evidence="1">
    <location>
        <begin position="31"/>
        <end position="48"/>
    </location>
</feature>
<accession>A0A7S9LRL8</accession>
<protein>
    <submittedName>
        <fullName evidence="2">Uncharacterized protein</fullName>
    </submittedName>
</protein>
<keyword evidence="1" id="KW-0812">Transmembrane</keyword>